<dbReference type="PANTHER" id="PTHR14927">
    <property type="entry name" value="NUCLEOLAR PROTEIN 10"/>
    <property type="match status" value="1"/>
</dbReference>
<evidence type="ECO:0000259" key="10">
    <source>
        <dbReference type="Pfam" id="PF23098"/>
    </source>
</evidence>
<evidence type="ECO:0000256" key="5">
    <source>
        <dbReference type="ARBA" id="ARBA00023242"/>
    </source>
</evidence>
<name>A0A439DHS5_9PEZI</name>
<feature type="repeat" description="WD" evidence="6">
    <location>
        <begin position="238"/>
        <end position="279"/>
    </location>
</feature>
<reference evidence="11 12" key="1">
    <citation type="submission" date="2018-12" db="EMBL/GenBank/DDBJ databases">
        <title>Draft genome sequence of Xylaria grammica IHI A82.</title>
        <authorList>
            <person name="Buettner E."/>
            <person name="Kellner H."/>
        </authorList>
    </citation>
    <scope>NUCLEOTIDE SEQUENCE [LARGE SCALE GENOMIC DNA]</scope>
    <source>
        <strain evidence="11 12">IHI A82</strain>
    </source>
</reference>
<keyword evidence="12" id="KW-1185">Reference proteome</keyword>
<keyword evidence="4" id="KW-0677">Repeat</keyword>
<organism evidence="11 12">
    <name type="scientific">Xylaria grammica</name>
    <dbReference type="NCBI Taxonomy" id="363999"/>
    <lineage>
        <taxon>Eukaryota</taxon>
        <taxon>Fungi</taxon>
        <taxon>Dikarya</taxon>
        <taxon>Ascomycota</taxon>
        <taxon>Pezizomycotina</taxon>
        <taxon>Sordariomycetes</taxon>
        <taxon>Xylariomycetidae</taxon>
        <taxon>Xylariales</taxon>
        <taxon>Xylariaceae</taxon>
        <taxon>Xylaria</taxon>
    </lineage>
</organism>
<dbReference type="GO" id="GO:0030686">
    <property type="term" value="C:90S preribosome"/>
    <property type="evidence" value="ECO:0007669"/>
    <property type="project" value="TreeGrafter"/>
</dbReference>
<feature type="compositionally biased region" description="Basic and acidic residues" evidence="7">
    <location>
        <begin position="578"/>
        <end position="587"/>
    </location>
</feature>
<dbReference type="PROSITE" id="PS50082">
    <property type="entry name" value="WD_REPEATS_2"/>
    <property type="match status" value="1"/>
</dbReference>
<feature type="region of interest" description="Disordered" evidence="7">
    <location>
        <begin position="518"/>
        <end position="651"/>
    </location>
</feature>
<dbReference type="InterPro" id="IPR001680">
    <property type="entry name" value="WD40_rpt"/>
</dbReference>
<comment type="similarity">
    <text evidence="2">Belongs to the WD repeat NOL10/ENP2 family.</text>
</comment>
<dbReference type="InterPro" id="IPR012580">
    <property type="entry name" value="NUC153"/>
</dbReference>
<accession>A0A439DHS5</accession>
<dbReference type="GO" id="GO:0000462">
    <property type="term" value="P:maturation of SSU-rRNA from tricistronic rRNA transcript (SSU-rRNA, 5.8S rRNA, LSU-rRNA)"/>
    <property type="evidence" value="ECO:0007669"/>
    <property type="project" value="TreeGrafter"/>
</dbReference>
<dbReference type="InterPro" id="IPR056550">
    <property type="entry name" value="NOL10_2nd"/>
</dbReference>
<evidence type="ECO:0000259" key="8">
    <source>
        <dbReference type="Pfam" id="PF08159"/>
    </source>
</evidence>
<evidence type="ECO:0000313" key="12">
    <source>
        <dbReference type="Proteomes" id="UP000286045"/>
    </source>
</evidence>
<feature type="compositionally biased region" description="Basic and acidic residues" evidence="7">
    <location>
        <begin position="606"/>
        <end position="625"/>
    </location>
</feature>
<protein>
    <submittedName>
        <fullName evidence="11">Uncharacterized protein</fullName>
    </submittedName>
</protein>
<feature type="domain" description="Nucleolar protein 10-like N-terminal" evidence="10">
    <location>
        <begin position="19"/>
        <end position="379"/>
    </location>
</feature>
<dbReference type="GO" id="GO:0032040">
    <property type="term" value="C:small-subunit processome"/>
    <property type="evidence" value="ECO:0007669"/>
    <property type="project" value="TreeGrafter"/>
</dbReference>
<sequence>MHVQQGDVPVYTVSGADTARPLPDWLARRRKRSLKADPEFQNRIELLQDFSFEEASACVRVSEDNNWIVSTGTYKPQIHVHYLPHLSLSYARHTTSLNIKFTLLSTDASKSLHLQSDRRVEFHTPAGLHETIKLPRYGRDLCYDRLATEALIGSVGLGADGHGEVFRFNLEAGRFMQSYKVDVGSDGGSEVGLQGSIWAPAVNSIAIAENTHNLLAFGTSIGSVEFWDPRSRSRIAVLGGQEGEITALDFNDSGLSIATGSSTGVVKLFDMRSPKPLWRKDHGSGFPIKNLTHMTTSSSERKLMSSDKQLIKINEESTGQTWTSIEPIVDLNFTTWVKGTGMILTANEGQAMHAFLIPQLGSAPRWAAHLDSLTEEMASEVTTDNYENYKFLTLPELRSLSMDHLVGKTNLLRPYMHGYFVASKLYEQARLIANPFAFEEERAKRVKDKVEKERASRIRGNKKVKVNQKLVDKLLKRQEKRATIDPNAGILGDDRFSRMFENEEFQIDENSREFKALNPSTQVDPQSGKFITPATSYSEESDEDNGSSSDESDDSEATPRNARRDSVVMRVSSSNQESGRRDRDTEFGSRAQKPGRPSKVRGGDVVGDKEITFAPEPKKNKEKTDQAVTSTLEEKRTAARRSASGNVLRRL</sequence>
<dbReference type="EMBL" id="RYZI01000016">
    <property type="protein sequence ID" value="RWA13953.1"/>
    <property type="molecule type" value="Genomic_DNA"/>
</dbReference>
<keyword evidence="3 6" id="KW-0853">WD repeat</keyword>
<dbReference type="InterPro" id="IPR040382">
    <property type="entry name" value="NOL10/Enp2"/>
</dbReference>
<evidence type="ECO:0000256" key="1">
    <source>
        <dbReference type="ARBA" id="ARBA00004604"/>
    </source>
</evidence>
<dbReference type="Pfam" id="PF23098">
    <property type="entry name" value="Beta-prop_NOL10_N"/>
    <property type="match status" value="1"/>
</dbReference>
<dbReference type="Pfam" id="PF23097">
    <property type="entry name" value="NOL10_2nd"/>
    <property type="match status" value="1"/>
</dbReference>
<gene>
    <name evidence="11" type="ORF">EKO27_g1121</name>
</gene>
<evidence type="ECO:0000256" key="3">
    <source>
        <dbReference type="ARBA" id="ARBA00022574"/>
    </source>
</evidence>
<evidence type="ECO:0000259" key="9">
    <source>
        <dbReference type="Pfam" id="PF23097"/>
    </source>
</evidence>
<dbReference type="SMART" id="SM00320">
    <property type="entry name" value="WD40"/>
    <property type="match status" value="1"/>
</dbReference>
<evidence type="ECO:0000256" key="2">
    <source>
        <dbReference type="ARBA" id="ARBA00005264"/>
    </source>
</evidence>
<feature type="domain" description="Nucleolar protein 10-like second" evidence="9">
    <location>
        <begin position="386"/>
        <end position="434"/>
    </location>
</feature>
<feature type="compositionally biased region" description="Acidic residues" evidence="7">
    <location>
        <begin position="539"/>
        <end position="556"/>
    </location>
</feature>
<evidence type="ECO:0000313" key="11">
    <source>
        <dbReference type="EMBL" id="RWA13953.1"/>
    </source>
</evidence>
<dbReference type="InterPro" id="IPR036322">
    <property type="entry name" value="WD40_repeat_dom_sf"/>
</dbReference>
<feature type="domain" description="NUC153" evidence="8">
    <location>
        <begin position="493"/>
        <end position="521"/>
    </location>
</feature>
<comment type="caution">
    <text evidence="11">The sequence shown here is derived from an EMBL/GenBank/DDBJ whole genome shotgun (WGS) entry which is preliminary data.</text>
</comment>
<evidence type="ECO:0000256" key="6">
    <source>
        <dbReference type="PROSITE-ProRule" id="PRU00221"/>
    </source>
</evidence>
<dbReference type="STRING" id="363999.A0A439DHS5"/>
<proteinExistence type="inferred from homology"/>
<dbReference type="AlphaFoldDB" id="A0A439DHS5"/>
<dbReference type="PANTHER" id="PTHR14927:SF0">
    <property type="entry name" value="NUCLEOLAR PROTEIN 10"/>
    <property type="match status" value="1"/>
</dbReference>
<dbReference type="InterPro" id="IPR056551">
    <property type="entry name" value="Beta-prop_NOL10_N"/>
</dbReference>
<dbReference type="Pfam" id="PF08159">
    <property type="entry name" value="NUC153"/>
    <property type="match status" value="1"/>
</dbReference>
<dbReference type="InterPro" id="IPR015943">
    <property type="entry name" value="WD40/YVTN_repeat-like_dom_sf"/>
</dbReference>
<dbReference type="Proteomes" id="UP000286045">
    <property type="component" value="Unassembled WGS sequence"/>
</dbReference>
<evidence type="ECO:0000256" key="4">
    <source>
        <dbReference type="ARBA" id="ARBA00022737"/>
    </source>
</evidence>
<comment type="subcellular location">
    <subcellularLocation>
        <location evidence="1">Nucleus</location>
        <location evidence="1">Nucleolus</location>
    </subcellularLocation>
</comment>
<evidence type="ECO:0000256" key="7">
    <source>
        <dbReference type="SAM" id="MobiDB-lite"/>
    </source>
</evidence>
<dbReference type="SUPFAM" id="SSF50978">
    <property type="entry name" value="WD40 repeat-like"/>
    <property type="match status" value="1"/>
</dbReference>
<dbReference type="Gene3D" id="2.130.10.10">
    <property type="entry name" value="YVTN repeat-like/Quinoprotein amine dehydrogenase"/>
    <property type="match status" value="1"/>
</dbReference>
<keyword evidence="5" id="KW-0539">Nucleus</keyword>